<sequence>MPMPEYSDNLIQQYIDDSMQSILIQGIEDDHIIDPVYEFRFEMLIQLRHDPFFYFSEIPHYLWFVLVYSDVIEIESDVCYLFREFLASDIWSHYYDGIFEIHRPSFAVGQSSIVEYLQKYIENILMGFFYLIE</sequence>
<dbReference type="AntiFam" id="ANF00007">
    <property type="entry name" value="Shadow ORF (opposite clpB)"/>
</dbReference>
<proteinExistence type="predicted"/>
<protein>
    <submittedName>
        <fullName evidence="1">Uncharacterized protein</fullName>
    </submittedName>
</protein>
<reference evidence="1" key="1">
    <citation type="journal article" date="2012" name="Science">
        <title>Fermentation, hydrogen, and sulfur metabolism in multiple uncultivated bacterial phyla.</title>
        <authorList>
            <person name="Wrighton K.C."/>
            <person name="Thomas B.C."/>
            <person name="Sharon I."/>
            <person name="Miller C.S."/>
            <person name="Castelle C.J."/>
            <person name="VerBerkmoes N.C."/>
            <person name="Wilkins M.J."/>
            <person name="Hettich R.L."/>
            <person name="Lipton M.S."/>
            <person name="Williams K.H."/>
            <person name="Long P.E."/>
            <person name="Banfield J.F."/>
        </authorList>
    </citation>
    <scope>NUCLEOTIDE SEQUENCE [LARGE SCALE GENOMIC DNA]</scope>
</reference>
<name>K2GH88_9BACT</name>
<dbReference type="AlphaFoldDB" id="K2GH88"/>
<comment type="caution">
    <text evidence="1">The sequence shown here is derived from an EMBL/GenBank/DDBJ whole genome shotgun (WGS) entry which is preliminary data.</text>
</comment>
<accession>K2GH88</accession>
<evidence type="ECO:0000313" key="1">
    <source>
        <dbReference type="EMBL" id="EKE29799.1"/>
    </source>
</evidence>
<organism evidence="1">
    <name type="scientific">uncultured bacterium</name>
    <name type="common">gcode 4</name>
    <dbReference type="NCBI Taxonomy" id="1234023"/>
    <lineage>
        <taxon>Bacteria</taxon>
        <taxon>environmental samples</taxon>
    </lineage>
</organism>
<dbReference type="EMBL" id="AMFJ01000095">
    <property type="protein sequence ID" value="EKE29799.1"/>
    <property type="molecule type" value="Genomic_DNA"/>
</dbReference>
<gene>
    <name evidence="1" type="ORF">ACD_2C00095G0001</name>
</gene>